<dbReference type="GeneID" id="54979916"/>
<keyword evidence="3" id="KW-1185">Reference proteome</keyword>
<proteinExistence type="predicted"/>
<dbReference type="KEGG" id="vg:54979916"/>
<evidence type="ECO:0000313" key="3">
    <source>
        <dbReference type="Proteomes" id="UP000224348"/>
    </source>
</evidence>
<feature type="compositionally biased region" description="Acidic residues" evidence="1">
    <location>
        <begin position="312"/>
        <end position="329"/>
    </location>
</feature>
<dbReference type="EMBL" id="KY464836">
    <property type="protein sequence ID" value="AQT27792.1"/>
    <property type="molecule type" value="Genomic_DNA"/>
</dbReference>
<dbReference type="RefSeq" id="YP_009789769.1">
    <property type="nucleotide sequence ID" value="NC_047816.1"/>
</dbReference>
<feature type="compositionally biased region" description="Acidic residues" evidence="1">
    <location>
        <begin position="253"/>
        <end position="275"/>
    </location>
</feature>
<name>A0A1S6L1D5_9CAUD</name>
<feature type="region of interest" description="Disordered" evidence="1">
    <location>
        <begin position="253"/>
        <end position="329"/>
    </location>
</feature>
<protein>
    <submittedName>
        <fullName evidence="2">Uncharacterized protein</fullName>
    </submittedName>
</protein>
<evidence type="ECO:0000256" key="1">
    <source>
        <dbReference type="SAM" id="MobiDB-lite"/>
    </source>
</evidence>
<accession>A0A1S6L1D5</accession>
<sequence>MAVDIKKLAAKAKKTGRDFTKTKEGGGDYQPPAAGPCNLRFVGYFELGLQKKTFKGTEKRVRQVQLVFEVSGKAYPVKELDDGTKLPTRMTITETDSDNVKATINKIFKKMNYDGKATHFVELLGNAYRGRIFHTEKDTDGGGKIVYANLRNEDGYVITPPVVEQVDDEGNVTTKPVKVAEPVTELKCFLWDNPDAEQWASIYIDGEYEAVKDEKTGKVVKPARSKNVIQNKIRAALNWEGSPMQLLLEDGELDTDDTEGNESDDDQHDAPDDDAPPPPSKAAKAAKNAKAAKESASKKTTTKKKTTPPPEPEPDDAGDDDDDPLGDIE</sequence>
<evidence type="ECO:0000313" key="2">
    <source>
        <dbReference type="EMBL" id="AQT27792.1"/>
    </source>
</evidence>
<dbReference type="Proteomes" id="UP000224348">
    <property type="component" value="Segment"/>
</dbReference>
<organism evidence="2 3">
    <name type="scientific">Ralstonia phage RS-PI-1</name>
    <dbReference type="NCBI Taxonomy" id="1958965"/>
    <lineage>
        <taxon>Viruses</taxon>
        <taxon>Duplodnaviria</taxon>
        <taxon>Heunggongvirae</taxon>
        <taxon>Uroviricota</taxon>
        <taxon>Caudoviricetes</taxon>
        <taxon>Autographivirales</taxon>
        <taxon>Autonotataviridae</taxon>
        <taxon>Ampunavirus</taxon>
        <taxon>Ampunavirus RSPI1</taxon>
    </lineage>
</organism>
<reference evidence="2 3" key="1">
    <citation type="submission" date="2017-01" db="EMBL/GenBank/DDBJ databases">
        <title>Isolation and complete genomic analysis of a novel lytic bacteriophage infecting the Ralstonia solanacearum.</title>
        <authorList>
            <person name="Su J."/>
            <person name="Sun H."/>
            <person name="Liu J."/>
            <person name="Guo Z."/>
            <person name="Fan G."/>
            <person name="Gu G."/>
            <person name="Wang G."/>
        </authorList>
    </citation>
    <scope>NUCLEOTIDE SEQUENCE [LARGE SCALE GENOMIC DNA]</scope>
</reference>